<dbReference type="PANTHER" id="PTHR45947">
    <property type="entry name" value="SULFOQUINOVOSYL TRANSFERASE SQD2"/>
    <property type="match status" value="1"/>
</dbReference>
<feature type="domain" description="Glycosyltransferase subfamily 4-like N-terminal" evidence="2">
    <location>
        <begin position="18"/>
        <end position="199"/>
    </location>
</feature>
<dbReference type="CDD" id="cd03794">
    <property type="entry name" value="GT4_WbuB-like"/>
    <property type="match status" value="1"/>
</dbReference>
<dbReference type="InterPro" id="IPR050194">
    <property type="entry name" value="Glycosyltransferase_grp1"/>
</dbReference>
<dbReference type="Pfam" id="PF00534">
    <property type="entry name" value="Glycos_transf_1"/>
    <property type="match status" value="1"/>
</dbReference>
<dbReference type="SUPFAM" id="SSF53756">
    <property type="entry name" value="UDP-Glycosyltransferase/glycogen phosphorylase"/>
    <property type="match status" value="1"/>
</dbReference>
<evidence type="ECO:0000313" key="3">
    <source>
        <dbReference type="EMBL" id="SFB41605.1"/>
    </source>
</evidence>
<dbReference type="RefSeq" id="WP_092898202.1">
    <property type="nucleotide sequence ID" value="NZ_FOKK01000009.1"/>
</dbReference>
<evidence type="ECO:0000313" key="4">
    <source>
        <dbReference type="Proteomes" id="UP000198790"/>
    </source>
</evidence>
<protein>
    <recommendedName>
        <fullName evidence="5">Glycosyltransferase WbuB</fullName>
    </recommendedName>
</protein>
<evidence type="ECO:0000259" key="1">
    <source>
        <dbReference type="Pfam" id="PF00534"/>
    </source>
</evidence>
<dbReference type="OrthoDB" id="9811902at2"/>
<dbReference type="PANTHER" id="PTHR45947:SF3">
    <property type="entry name" value="SULFOQUINOVOSYL TRANSFERASE SQD2"/>
    <property type="match status" value="1"/>
</dbReference>
<name>A0A1I1AU48_9BACT</name>
<dbReference type="Proteomes" id="UP000198790">
    <property type="component" value="Unassembled WGS sequence"/>
</dbReference>
<dbReference type="InterPro" id="IPR028098">
    <property type="entry name" value="Glyco_trans_4-like_N"/>
</dbReference>
<accession>A0A1I1AU48</accession>
<evidence type="ECO:0008006" key="5">
    <source>
        <dbReference type="Google" id="ProtNLM"/>
    </source>
</evidence>
<dbReference type="GO" id="GO:0016758">
    <property type="term" value="F:hexosyltransferase activity"/>
    <property type="evidence" value="ECO:0007669"/>
    <property type="project" value="TreeGrafter"/>
</dbReference>
<organism evidence="3 4">
    <name type="scientific">Algoriphagus aquimarinus</name>
    <dbReference type="NCBI Taxonomy" id="237018"/>
    <lineage>
        <taxon>Bacteria</taxon>
        <taxon>Pseudomonadati</taxon>
        <taxon>Bacteroidota</taxon>
        <taxon>Cytophagia</taxon>
        <taxon>Cytophagales</taxon>
        <taxon>Cyclobacteriaceae</taxon>
        <taxon>Algoriphagus</taxon>
    </lineage>
</organism>
<dbReference type="Pfam" id="PF13579">
    <property type="entry name" value="Glyco_trans_4_4"/>
    <property type="match status" value="1"/>
</dbReference>
<keyword evidence="4" id="KW-1185">Reference proteome</keyword>
<proteinExistence type="predicted"/>
<dbReference type="AlphaFoldDB" id="A0A1I1AU48"/>
<dbReference type="InterPro" id="IPR001296">
    <property type="entry name" value="Glyco_trans_1"/>
</dbReference>
<dbReference type="STRING" id="237018.SAMN04489723_109139"/>
<gene>
    <name evidence="3" type="ORF">SAMN04489723_109139</name>
</gene>
<evidence type="ECO:0000259" key="2">
    <source>
        <dbReference type="Pfam" id="PF13579"/>
    </source>
</evidence>
<reference evidence="3 4" key="1">
    <citation type="submission" date="2016-10" db="EMBL/GenBank/DDBJ databases">
        <authorList>
            <person name="de Groot N.N."/>
        </authorList>
    </citation>
    <scope>NUCLEOTIDE SEQUENCE [LARGE SCALE GENOMIC DNA]</scope>
    <source>
        <strain evidence="3 4">DSM 23399</strain>
    </source>
</reference>
<dbReference type="Gene3D" id="3.40.50.2000">
    <property type="entry name" value="Glycogen Phosphorylase B"/>
    <property type="match status" value="2"/>
</dbReference>
<sequence>MKILFITDNFPPEVNAPANRTYEHCIEWMKAGHEITVITCAPNFPKGEVFDNYTNSWRKEENIDGIRVIRVWSYITSNQGTFRRILDYISFGVTSFLHGLFIKTDIIIGTSPQFFSAMSAWQLSLFKRKKWIMEVRDLWPESIVAVGAMTNKSVIGFLEWIEMRMYKSADKVVVVTDAFKEKISQRGITPEKISIHKNGVDLSKYFPADKPEHLVESLNLEGKFILAYIGTHGLAHGLDFVLDQAIELEKKYPEVQFLFMGDGANKKNLMDRASEASLSNVTFLDSVPKEQVSDYLHLMDVALVNLKKSDTFLTVIPSKIFEAAAVEKPIMLGLSGETKGIIEKYGAGVCFEPENPIEFQRALDILYTTRYDQSVYKEGCRKLASDFERSKIAAEMLTTIKSVL</sequence>
<feature type="domain" description="Glycosyl transferase family 1" evidence="1">
    <location>
        <begin position="215"/>
        <end position="370"/>
    </location>
</feature>
<dbReference type="EMBL" id="FOKK01000009">
    <property type="protein sequence ID" value="SFB41605.1"/>
    <property type="molecule type" value="Genomic_DNA"/>
</dbReference>